<dbReference type="InterPro" id="IPR054480">
    <property type="entry name" value="AHAS_small-like_ACT"/>
</dbReference>
<dbReference type="PANTHER" id="PTHR43080:SF2">
    <property type="entry name" value="CBS DOMAIN-CONTAINING PROTEIN"/>
    <property type="match status" value="1"/>
</dbReference>
<dbReference type="OrthoDB" id="9802114at2"/>
<dbReference type="InterPro" id="IPR045865">
    <property type="entry name" value="ACT-like_dom_sf"/>
</dbReference>
<dbReference type="PANTHER" id="PTHR43080">
    <property type="entry name" value="CBS DOMAIN-CONTAINING PROTEIN CBSX3, MITOCHONDRIAL"/>
    <property type="match status" value="1"/>
</dbReference>
<dbReference type="RefSeq" id="WP_066602314.1">
    <property type="nucleotide sequence ID" value="NZ_CP014230.1"/>
</dbReference>
<dbReference type="PROSITE" id="PS51671">
    <property type="entry name" value="ACT"/>
    <property type="match status" value="1"/>
</dbReference>
<dbReference type="SUPFAM" id="SSF54631">
    <property type="entry name" value="CBS-domain pair"/>
    <property type="match status" value="1"/>
</dbReference>
<dbReference type="SUPFAM" id="SSF55021">
    <property type="entry name" value="ACT-like"/>
    <property type="match status" value="1"/>
</dbReference>
<evidence type="ECO:0000259" key="4">
    <source>
        <dbReference type="PROSITE" id="PS51671"/>
    </source>
</evidence>
<dbReference type="KEGG" id="doa:AXF15_01405"/>
<accession>A0A0X8JNB1</accession>
<dbReference type="Gene3D" id="3.10.580.10">
    <property type="entry name" value="CBS-domain"/>
    <property type="match status" value="1"/>
</dbReference>
<evidence type="ECO:0000313" key="6">
    <source>
        <dbReference type="Proteomes" id="UP000063964"/>
    </source>
</evidence>
<dbReference type="STRING" id="888061.AXF15_01405"/>
<dbReference type="SMART" id="SM00116">
    <property type="entry name" value="CBS"/>
    <property type="match status" value="2"/>
</dbReference>
<proteinExistence type="predicted"/>
<dbReference type="InterPro" id="IPR000644">
    <property type="entry name" value="CBS_dom"/>
</dbReference>
<sequence>MYVGLAMRKHVPTITSETLLTKADQMMEENKLWILLVVEDGILKGSVSKEDVRSALPSGATTFSRHELSYLLSKMTVKDLIRRDIPTVTPEMEIEVAARIMYERHLDGLAVVDGKSRLKGYISRRIMLSVLVEGLGLDLGGCRIAVEAEDRKGVMAEICGIFFNRGVNILSTATFFHDSKRMLIFRIQTDNGQDMEQALREAGYAIVGPERFEREWA</sequence>
<dbReference type="InterPro" id="IPR002912">
    <property type="entry name" value="ACT_dom"/>
</dbReference>
<dbReference type="Pfam" id="PF22629">
    <property type="entry name" value="ACT_AHAS_ss"/>
    <property type="match status" value="1"/>
</dbReference>
<dbReference type="EMBL" id="CP014230">
    <property type="protein sequence ID" value="AMD91905.1"/>
    <property type="molecule type" value="Genomic_DNA"/>
</dbReference>
<feature type="domain" description="CBS" evidence="3">
    <location>
        <begin position="81"/>
        <end position="139"/>
    </location>
</feature>
<gene>
    <name evidence="5" type="ORF">AXF15_01405</name>
</gene>
<dbReference type="AlphaFoldDB" id="A0A0X8JNB1"/>
<keyword evidence="6" id="KW-1185">Reference proteome</keyword>
<protein>
    <submittedName>
        <fullName evidence="5">Acetoin utilization protein</fullName>
    </submittedName>
</protein>
<evidence type="ECO:0000256" key="1">
    <source>
        <dbReference type="ARBA" id="ARBA00023122"/>
    </source>
</evidence>
<evidence type="ECO:0000313" key="5">
    <source>
        <dbReference type="EMBL" id="AMD91905.1"/>
    </source>
</evidence>
<dbReference type="Proteomes" id="UP000063964">
    <property type="component" value="Chromosome"/>
</dbReference>
<dbReference type="PROSITE" id="PS51371">
    <property type="entry name" value="CBS"/>
    <property type="match status" value="2"/>
</dbReference>
<keyword evidence="1 2" id="KW-0129">CBS domain</keyword>
<name>A0A0X8JNB1_9BACT</name>
<dbReference type="InterPro" id="IPR046342">
    <property type="entry name" value="CBS_dom_sf"/>
</dbReference>
<dbReference type="InterPro" id="IPR051257">
    <property type="entry name" value="Diverse_CBS-Domain"/>
</dbReference>
<reference evidence="6" key="1">
    <citation type="submission" date="2016-02" db="EMBL/GenBank/DDBJ databases">
        <authorList>
            <person name="Holder M.E."/>
            <person name="Ajami N.J."/>
            <person name="Petrosino J.F."/>
        </authorList>
    </citation>
    <scope>NUCLEOTIDE SEQUENCE [LARGE SCALE GENOMIC DNA]</scope>
    <source>
        <strain evidence="6">DSM 12838</strain>
    </source>
</reference>
<dbReference type="Gene3D" id="3.30.70.260">
    <property type="match status" value="1"/>
</dbReference>
<feature type="domain" description="ACT" evidence="4">
    <location>
        <begin position="143"/>
        <end position="214"/>
    </location>
</feature>
<dbReference type="Pfam" id="PF00571">
    <property type="entry name" value="CBS"/>
    <property type="match status" value="2"/>
</dbReference>
<evidence type="ECO:0000256" key="2">
    <source>
        <dbReference type="PROSITE-ProRule" id="PRU00703"/>
    </source>
</evidence>
<evidence type="ECO:0000259" key="3">
    <source>
        <dbReference type="PROSITE" id="PS51371"/>
    </source>
</evidence>
<feature type="domain" description="CBS" evidence="3">
    <location>
        <begin position="7"/>
        <end position="62"/>
    </location>
</feature>
<organism evidence="5 6">
    <name type="scientific">Desulfomicrobium orale DSM 12838</name>
    <dbReference type="NCBI Taxonomy" id="888061"/>
    <lineage>
        <taxon>Bacteria</taxon>
        <taxon>Pseudomonadati</taxon>
        <taxon>Thermodesulfobacteriota</taxon>
        <taxon>Desulfovibrionia</taxon>
        <taxon>Desulfovibrionales</taxon>
        <taxon>Desulfomicrobiaceae</taxon>
        <taxon>Desulfomicrobium</taxon>
    </lineage>
</organism>